<gene>
    <name evidence="3" type="ORF">ACFQ16_01945</name>
</gene>
<evidence type="ECO:0000313" key="4">
    <source>
        <dbReference type="Proteomes" id="UP001597018"/>
    </source>
</evidence>
<keyword evidence="2" id="KW-1133">Transmembrane helix</keyword>
<dbReference type="Proteomes" id="UP001597018">
    <property type="component" value="Unassembled WGS sequence"/>
</dbReference>
<keyword evidence="4" id="KW-1185">Reference proteome</keyword>
<accession>A0ABW3FQN5</accession>
<dbReference type="RefSeq" id="WP_345600978.1">
    <property type="nucleotide sequence ID" value="NZ_BAABLT010000022.1"/>
</dbReference>
<keyword evidence="2" id="KW-0472">Membrane</keyword>
<dbReference type="EMBL" id="JBHTIW010000001">
    <property type="protein sequence ID" value="MFD0918492.1"/>
    <property type="molecule type" value="Genomic_DNA"/>
</dbReference>
<evidence type="ECO:0000256" key="1">
    <source>
        <dbReference type="SAM" id="MobiDB-lite"/>
    </source>
</evidence>
<evidence type="ECO:0000313" key="3">
    <source>
        <dbReference type="EMBL" id="MFD0918492.1"/>
    </source>
</evidence>
<proteinExistence type="predicted"/>
<feature type="compositionally biased region" description="Basic and acidic residues" evidence="1">
    <location>
        <begin position="31"/>
        <end position="46"/>
    </location>
</feature>
<keyword evidence="2" id="KW-0812">Transmembrane</keyword>
<evidence type="ECO:0000256" key="2">
    <source>
        <dbReference type="SAM" id="Phobius"/>
    </source>
</evidence>
<feature type="compositionally biased region" description="Gly residues" evidence="1">
    <location>
        <begin position="130"/>
        <end position="139"/>
    </location>
</feature>
<protein>
    <submittedName>
        <fullName evidence="3">Uncharacterized protein</fullName>
    </submittedName>
</protein>
<feature type="region of interest" description="Disordered" evidence="1">
    <location>
        <begin position="130"/>
        <end position="149"/>
    </location>
</feature>
<sequence>MSDPRSHPHGSGSQPSDGTHPAEIVDAEVVDEQRDTPDHAADDEQRRRYQEFLEFEEFQRFREWQRSQAGDASPRPTATRTGKPWWKHLLGILRFKLVRRLLYLLLFLLLLPYLVNYAVRDVLGTGGSGGGDGTGGGAPPGSTTQLQTDPQDAVRSVYTYLASTPDVACEMFDESGKAAFALAYGAPDCATAARRIHDQVTSQSYRTPEFPEDAIESTATEAVVHGCRIRAAGGPPLGSFKLERRPNGGWIITAYNAQCR</sequence>
<organism evidence="3 4">
    <name type="scientific">Saccharopolyspora rosea</name>
    <dbReference type="NCBI Taxonomy" id="524884"/>
    <lineage>
        <taxon>Bacteria</taxon>
        <taxon>Bacillati</taxon>
        <taxon>Actinomycetota</taxon>
        <taxon>Actinomycetes</taxon>
        <taxon>Pseudonocardiales</taxon>
        <taxon>Pseudonocardiaceae</taxon>
        <taxon>Saccharopolyspora</taxon>
    </lineage>
</organism>
<comment type="caution">
    <text evidence="3">The sequence shown here is derived from an EMBL/GenBank/DDBJ whole genome shotgun (WGS) entry which is preliminary data.</text>
</comment>
<reference evidence="4" key="1">
    <citation type="journal article" date="2019" name="Int. J. Syst. Evol. Microbiol.">
        <title>The Global Catalogue of Microorganisms (GCM) 10K type strain sequencing project: providing services to taxonomists for standard genome sequencing and annotation.</title>
        <authorList>
            <consortium name="The Broad Institute Genomics Platform"/>
            <consortium name="The Broad Institute Genome Sequencing Center for Infectious Disease"/>
            <person name="Wu L."/>
            <person name="Ma J."/>
        </authorList>
    </citation>
    <scope>NUCLEOTIDE SEQUENCE [LARGE SCALE GENOMIC DNA]</scope>
    <source>
        <strain evidence="4">CCUG 56401</strain>
    </source>
</reference>
<feature type="region of interest" description="Disordered" evidence="1">
    <location>
        <begin position="1"/>
        <end position="46"/>
    </location>
</feature>
<feature type="transmembrane region" description="Helical" evidence="2">
    <location>
        <begin position="101"/>
        <end position="119"/>
    </location>
</feature>
<name>A0ABW3FQN5_9PSEU</name>